<dbReference type="EMBL" id="AWSO01000825">
    <property type="protein sequence ID" value="ESK87179.1"/>
    <property type="molecule type" value="Genomic_DNA"/>
</dbReference>
<feature type="transmembrane region" description="Helical" evidence="1">
    <location>
        <begin position="30"/>
        <end position="50"/>
    </location>
</feature>
<evidence type="ECO:0000256" key="1">
    <source>
        <dbReference type="SAM" id="Phobius"/>
    </source>
</evidence>
<dbReference type="KEGG" id="mrr:Moror_5873"/>
<sequence length="138" mass="15655">MSGAFDFTPEMDGYLYRLATSKWDQDMQGFAVRLSALVANICAAILVTWSEEVVKEWVNIIMLQNYTILICAAVVMARRDLSISDAHFAIVVTASPLSLHFVYSTYRYLRNRPNHLYDKLGSKTDRVVVCILSIMLVI</sequence>
<reference evidence="2 3" key="1">
    <citation type="journal article" date="2014" name="BMC Genomics">
        <title>Genome and secretome analysis of the hemibiotrophic fungal pathogen, Moniliophthora roreri, which causes frosty pod rot disease of cacao: mechanisms of the biotrophic and necrotrophic phases.</title>
        <authorList>
            <person name="Meinhardt L.W."/>
            <person name="Costa G.G.L."/>
            <person name="Thomazella D.P.T."/>
            <person name="Teixeira P.J.P.L."/>
            <person name="Carazzolle M.F."/>
            <person name="Schuster S.C."/>
            <person name="Carlson J.E."/>
            <person name="Guiltinan M.J."/>
            <person name="Mieczkowski P."/>
            <person name="Farmer A."/>
            <person name="Ramaraj T."/>
            <person name="Crozier J."/>
            <person name="Davis R.E."/>
            <person name="Shao J."/>
            <person name="Melnick R.L."/>
            <person name="Pereira G.A.G."/>
            <person name="Bailey B.A."/>
        </authorList>
    </citation>
    <scope>NUCLEOTIDE SEQUENCE [LARGE SCALE GENOMIC DNA]</scope>
    <source>
        <strain evidence="2 3">MCA 2997</strain>
    </source>
</reference>
<keyword evidence="1" id="KW-1133">Transmembrane helix</keyword>
<evidence type="ECO:0000313" key="3">
    <source>
        <dbReference type="Proteomes" id="UP000017559"/>
    </source>
</evidence>
<keyword evidence="1" id="KW-0472">Membrane</keyword>
<dbReference type="Proteomes" id="UP000017559">
    <property type="component" value="Unassembled WGS sequence"/>
</dbReference>
<keyword evidence="1" id="KW-0812">Transmembrane</keyword>
<protein>
    <submittedName>
        <fullName evidence="2">Uncharacterized protein</fullName>
    </submittedName>
</protein>
<gene>
    <name evidence="2" type="ORF">Moror_5873</name>
</gene>
<comment type="caution">
    <text evidence="2">The sequence shown here is derived from an EMBL/GenBank/DDBJ whole genome shotgun (WGS) entry which is preliminary data.</text>
</comment>
<feature type="transmembrane region" description="Helical" evidence="1">
    <location>
        <begin position="88"/>
        <end position="109"/>
    </location>
</feature>
<dbReference type="HOGENOM" id="CLU_1855793_0_0_1"/>
<dbReference type="AlphaFoldDB" id="V2Y699"/>
<dbReference type="OrthoDB" id="3234297at2759"/>
<name>V2Y699_MONRO</name>
<proteinExistence type="predicted"/>
<keyword evidence="3" id="KW-1185">Reference proteome</keyword>
<evidence type="ECO:0000313" key="2">
    <source>
        <dbReference type="EMBL" id="ESK87179.1"/>
    </source>
</evidence>
<accession>V2Y699</accession>
<organism evidence="2 3">
    <name type="scientific">Moniliophthora roreri (strain MCA 2997)</name>
    <name type="common">Cocoa frosty pod rot fungus</name>
    <name type="synonym">Crinipellis roreri</name>
    <dbReference type="NCBI Taxonomy" id="1381753"/>
    <lineage>
        <taxon>Eukaryota</taxon>
        <taxon>Fungi</taxon>
        <taxon>Dikarya</taxon>
        <taxon>Basidiomycota</taxon>
        <taxon>Agaricomycotina</taxon>
        <taxon>Agaricomycetes</taxon>
        <taxon>Agaricomycetidae</taxon>
        <taxon>Agaricales</taxon>
        <taxon>Marasmiineae</taxon>
        <taxon>Marasmiaceae</taxon>
        <taxon>Moniliophthora</taxon>
    </lineage>
</organism>
<feature type="transmembrane region" description="Helical" evidence="1">
    <location>
        <begin position="57"/>
        <end position="76"/>
    </location>
</feature>